<proteinExistence type="predicted"/>
<comment type="caution">
    <text evidence="1">The sequence shown here is derived from an EMBL/GenBank/DDBJ whole genome shotgun (WGS) entry which is preliminary data.</text>
</comment>
<sequence length="26" mass="2819">MIGIYLNVTQLLIQIACGAGSMRCLH</sequence>
<evidence type="ECO:0000313" key="2">
    <source>
        <dbReference type="Proteomes" id="UP000257016"/>
    </source>
</evidence>
<dbReference type="EMBL" id="OFSN01000010">
    <property type="protein sequence ID" value="SOY62202.1"/>
    <property type="molecule type" value="Genomic_DNA"/>
</dbReference>
<gene>
    <name evidence="1" type="ORF">CBM2586_A50447</name>
</gene>
<accession>A0A976A5C0</accession>
<protein>
    <submittedName>
        <fullName evidence="1">Uncharacterized protein</fullName>
    </submittedName>
</protein>
<evidence type="ECO:0000313" key="1">
    <source>
        <dbReference type="EMBL" id="SOY62202.1"/>
    </source>
</evidence>
<organism evidence="1 2">
    <name type="scientific">Cupriavidus taiwanensis</name>
    <dbReference type="NCBI Taxonomy" id="164546"/>
    <lineage>
        <taxon>Bacteria</taxon>
        <taxon>Pseudomonadati</taxon>
        <taxon>Pseudomonadota</taxon>
        <taxon>Betaproteobacteria</taxon>
        <taxon>Burkholderiales</taxon>
        <taxon>Burkholderiaceae</taxon>
        <taxon>Cupriavidus</taxon>
    </lineage>
</organism>
<dbReference type="AlphaFoldDB" id="A0A976A5C0"/>
<name>A0A976A5C0_9BURK</name>
<reference evidence="1 2" key="1">
    <citation type="submission" date="2018-01" db="EMBL/GenBank/DDBJ databases">
        <authorList>
            <person name="Clerissi C."/>
        </authorList>
    </citation>
    <scope>NUCLEOTIDE SEQUENCE [LARGE SCALE GENOMIC DNA]</scope>
    <source>
        <strain evidence="1">Cupriavidus taiwanensis LMG 19430</strain>
    </source>
</reference>
<dbReference type="Proteomes" id="UP000257016">
    <property type="component" value="Unassembled WGS sequence"/>
</dbReference>